<accession>A0ABS1BAT3</accession>
<dbReference type="InterPro" id="IPR024344">
    <property type="entry name" value="MDMPI_metal-binding"/>
</dbReference>
<dbReference type="PANTHER" id="PTHR40758:SF1">
    <property type="entry name" value="CONSERVED PROTEIN"/>
    <property type="match status" value="1"/>
</dbReference>
<dbReference type="GO" id="GO:0016853">
    <property type="term" value="F:isomerase activity"/>
    <property type="evidence" value="ECO:0007669"/>
    <property type="project" value="UniProtKB-KW"/>
</dbReference>
<dbReference type="Proteomes" id="UP000612352">
    <property type="component" value="Unassembled WGS sequence"/>
</dbReference>
<dbReference type="EMBL" id="JAEDAJ010000005">
    <property type="protein sequence ID" value="MBK0331764.1"/>
    <property type="molecule type" value="Genomic_DNA"/>
</dbReference>
<organism evidence="3 4">
    <name type="scientific">Brachybacterium halotolerans</name>
    <dbReference type="NCBI Taxonomy" id="2795215"/>
    <lineage>
        <taxon>Bacteria</taxon>
        <taxon>Bacillati</taxon>
        <taxon>Actinomycetota</taxon>
        <taxon>Actinomycetes</taxon>
        <taxon>Micrococcales</taxon>
        <taxon>Dermabacteraceae</taxon>
        <taxon>Brachybacterium</taxon>
    </lineage>
</organism>
<feature type="domain" description="Mycothiol-dependent maleylpyruvate isomerase metal-binding" evidence="2">
    <location>
        <begin position="8"/>
        <end position="137"/>
    </location>
</feature>
<keyword evidence="3" id="KW-0413">Isomerase</keyword>
<feature type="region of interest" description="Disordered" evidence="1">
    <location>
        <begin position="210"/>
        <end position="242"/>
    </location>
</feature>
<sequence length="299" mass="32113">MTQATDLIAEEAERFADALRGPDPSAPVPTCPDWTSVDLLWHLTEVHEFWAGVLGTGALTEDDADAVDAAQAPRPEGPGARNQLVERREQATAALLAQLTTRGGAEACWSWFPADQTVGFTRRMQVHEATVHRVDAQLTANLPVTAISEDVATDGIDHAVGVMWAASWDWIPEWAEVEPLAVLTLQVRDGQDDGTGAGIEVEIARWHGTRPRDGKELSQLLGRPLPAGSRSSGDGDAPSDTVDALPRAVASGLAPALYLWLWSRERALDVLEDGPQSVELTGDAEAVRAVRERVAQGVD</sequence>
<reference evidence="3 4" key="1">
    <citation type="submission" date="2020-12" db="EMBL/GenBank/DDBJ databases">
        <title>Brachybacterium sp. MASK1Z-5, whole genome shotgun sequence.</title>
        <authorList>
            <person name="Tuo L."/>
        </authorList>
    </citation>
    <scope>NUCLEOTIDE SEQUENCE [LARGE SCALE GENOMIC DNA]</scope>
    <source>
        <strain evidence="3 4">MASK1Z-5</strain>
    </source>
</reference>
<gene>
    <name evidence="3" type="ORF">I8D64_10140</name>
</gene>
<dbReference type="Pfam" id="PF11716">
    <property type="entry name" value="MDMPI_N"/>
    <property type="match status" value="1"/>
</dbReference>
<protein>
    <submittedName>
        <fullName evidence="3">Maleylpyruvate isomerase N-terminal domain-containing protein</fullName>
    </submittedName>
</protein>
<dbReference type="InterPro" id="IPR017517">
    <property type="entry name" value="Maleyloyr_isom"/>
</dbReference>
<name>A0ABS1BAT3_9MICO</name>
<evidence type="ECO:0000313" key="3">
    <source>
        <dbReference type="EMBL" id="MBK0331764.1"/>
    </source>
</evidence>
<dbReference type="RefSeq" id="WP_200502422.1">
    <property type="nucleotide sequence ID" value="NZ_JAEDAJ010000005.1"/>
</dbReference>
<dbReference type="InterPro" id="IPR034660">
    <property type="entry name" value="DinB/YfiT-like"/>
</dbReference>
<keyword evidence="4" id="KW-1185">Reference proteome</keyword>
<dbReference type="NCBIfam" id="TIGR03083">
    <property type="entry name" value="maleylpyruvate isomerase family mycothiol-dependent enzyme"/>
    <property type="match status" value="1"/>
</dbReference>
<dbReference type="SUPFAM" id="SSF109854">
    <property type="entry name" value="DinB/YfiT-like putative metalloenzymes"/>
    <property type="match status" value="1"/>
</dbReference>
<evidence type="ECO:0000259" key="2">
    <source>
        <dbReference type="Pfam" id="PF11716"/>
    </source>
</evidence>
<evidence type="ECO:0000256" key="1">
    <source>
        <dbReference type="SAM" id="MobiDB-lite"/>
    </source>
</evidence>
<comment type="caution">
    <text evidence="3">The sequence shown here is derived from an EMBL/GenBank/DDBJ whole genome shotgun (WGS) entry which is preliminary data.</text>
</comment>
<dbReference type="PANTHER" id="PTHR40758">
    <property type="entry name" value="CONSERVED PROTEIN"/>
    <property type="match status" value="1"/>
</dbReference>
<evidence type="ECO:0000313" key="4">
    <source>
        <dbReference type="Proteomes" id="UP000612352"/>
    </source>
</evidence>
<proteinExistence type="predicted"/>